<keyword evidence="2" id="KW-0812">Transmembrane</keyword>
<comment type="caution">
    <text evidence="3">The sequence shown here is derived from an EMBL/GenBank/DDBJ whole genome shotgun (WGS) entry which is preliminary data.</text>
</comment>
<feature type="transmembrane region" description="Helical" evidence="2">
    <location>
        <begin position="21"/>
        <end position="44"/>
    </location>
</feature>
<accession>A0A978UWQ8</accession>
<sequence>MSRQSKAKLKLKVGKKKSSTNVVNFHWVLKIYIYIYYGATITWYPSQHKAVYRIDDRVPTNTYGDGLYDLTLRPTPSLTLAAFRTKKENQESESDDGGKFHGLKKSIDLEDVK</sequence>
<feature type="region of interest" description="Disordered" evidence="1">
    <location>
        <begin position="85"/>
        <end position="113"/>
    </location>
</feature>
<evidence type="ECO:0000256" key="1">
    <source>
        <dbReference type="SAM" id="MobiDB-lite"/>
    </source>
</evidence>
<keyword evidence="2" id="KW-1133">Transmembrane helix</keyword>
<organism evidence="3 4">
    <name type="scientific">Ziziphus jujuba var. spinosa</name>
    <dbReference type="NCBI Taxonomy" id="714518"/>
    <lineage>
        <taxon>Eukaryota</taxon>
        <taxon>Viridiplantae</taxon>
        <taxon>Streptophyta</taxon>
        <taxon>Embryophyta</taxon>
        <taxon>Tracheophyta</taxon>
        <taxon>Spermatophyta</taxon>
        <taxon>Magnoliopsida</taxon>
        <taxon>eudicotyledons</taxon>
        <taxon>Gunneridae</taxon>
        <taxon>Pentapetalae</taxon>
        <taxon>rosids</taxon>
        <taxon>fabids</taxon>
        <taxon>Rosales</taxon>
        <taxon>Rhamnaceae</taxon>
        <taxon>Paliureae</taxon>
        <taxon>Ziziphus</taxon>
    </lineage>
</organism>
<dbReference type="EMBL" id="JAEACU010000008">
    <property type="protein sequence ID" value="KAH7519424.1"/>
    <property type="molecule type" value="Genomic_DNA"/>
</dbReference>
<evidence type="ECO:0000313" key="4">
    <source>
        <dbReference type="Proteomes" id="UP000813462"/>
    </source>
</evidence>
<protein>
    <submittedName>
        <fullName evidence="3">Uncharacterized protein</fullName>
    </submittedName>
</protein>
<proteinExistence type="predicted"/>
<reference evidence="3" key="1">
    <citation type="journal article" date="2021" name="Front. Plant Sci.">
        <title>Chromosome-Scale Genome Assembly for Chinese Sour Jujube and Insights Into Its Genome Evolution and Domestication Signature.</title>
        <authorList>
            <person name="Shen L.-Y."/>
            <person name="Luo H."/>
            <person name="Wang X.-L."/>
            <person name="Wang X.-M."/>
            <person name="Qiu X.-J."/>
            <person name="Liu H."/>
            <person name="Zhou S.-S."/>
            <person name="Jia K.-H."/>
            <person name="Nie S."/>
            <person name="Bao Y.-T."/>
            <person name="Zhang R.-G."/>
            <person name="Yun Q.-Z."/>
            <person name="Chai Y.-H."/>
            <person name="Lu J.-Y."/>
            <person name="Li Y."/>
            <person name="Zhao S.-W."/>
            <person name="Mao J.-F."/>
            <person name="Jia S.-G."/>
            <person name="Mao Y.-M."/>
        </authorList>
    </citation>
    <scope>NUCLEOTIDE SEQUENCE</scope>
    <source>
        <strain evidence="3">AT0</strain>
        <tissue evidence="3">Leaf</tissue>
    </source>
</reference>
<gene>
    <name evidence="3" type="ORF">FEM48_Zijuj08G0034600</name>
</gene>
<evidence type="ECO:0000256" key="2">
    <source>
        <dbReference type="SAM" id="Phobius"/>
    </source>
</evidence>
<keyword evidence="2" id="KW-0472">Membrane</keyword>
<dbReference type="Proteomes" id="UP000813462">
    <property type="component" value="Unassembled WGS sequence"/>
</dbReference>
<evidence type="ECO:0000313" key="3">
    <source>
        <dbReference type="EMBL" id="KAH7519424.1"/>
    </source>
</evidence>
<dbReference type="AlphaFoldDB" id="A0A978UWQ8"/>
<name>A0A978UWQ8_ZIZJJ</name>